<evidence type="ECO:0000313" key="3">
    <source>
        <dbReference type="Proteomes" id="UP000510822"/>
    </source>
</evidence>
<protein>
    <submittedName>
        <fullName evidence="2">Glycosyl transferase family 28</fullName>
    </submittedName>
</protein>
<dbReference type="AlphaFoldDB" id="A0A7D5VAU9"/>
<dbReference type="SUPFAM" id="SSF53756">
    <property type="entry name" value="UDP-Glycosyltransferase/glycogen phosphorylase"/>
    <property type="match status" value="1"/>
</dbReference>
<keyword evidence="3" id="KW-1185">Reference proteome</keyword>
<evidence type="ECO:0000313" key="2">
    <source>
        <dbReference type="EMBL" id="QLI82557.1"/>
    </source>
</evidence>
<evidence type="ECO:0000259" key="1">
    <source>
        <dbReference type="Pfam" id="PF04101"/>
    </source>
</evidence>
<dbReference type="Pfam" id="PF04101">
    <property type="entry name" value="Glyco_tran_28_C"/>
    <property type="match status" value="1"/>
</dbReference>
<dbReference type="InterPro" id="IPR007235">
    <property type="entry name" value="Glyco_trans_28_C"/>
</dbReference>
<dbReference type="KEGG" id="cfon:HZU75_14040"/>
<organism evidence="2 3">
    <name type="scientific">Chitinibacter fontanus</name>
    <dbReference type="NCBI Taxonomy" id="1737446"/>
    <lineage>
        <taxon>Bacteria</taxon>
        <taxon>Pseudomonadati</taxon>
        <taxon>Pseudomonadota</taxon>
        <taxon>Betaproteobacteria</taxon>
        <taxon>Neisseriales</taxon>
        <taxon>Chitinibacteraceae</taxon>
        <taxon>Chitinibacter</taxon>
    </lineage>
</organism>
<dbReference type="Gene3D" id="3.40.50.2000">
    <property type="entry name" value="Glycogen Phosphorylase B"/>
    <property type="match status" value="1"/>
</dbReference>
<reference evidence="2 3" key="1">
    <citation type="journal article" date="2016" name="Int. J. Syst. Evol. Microbiol.">
        <title>Chitinibacter fontanus sp. nov., isolated from a spring.</title>
        <authorList>
            <person name="Sheu S.Y."/>
            <person name="Li Y.S."/>
            <person name="Young C.C."/>
            <person name="Chen W.M."/>
        </authorList>
    </citation>
    <scope>NUCLEOTIDE SEQUENCE [LARGE SCALE GENOMIC DNA]</scope>
    <source>
        <strain evidence="2 3">STM-7</strain>
    </source>
</reference>
<keyword evidence="2" id="KW-0808">Transferase</keyword>
<sequence length="158" mass="17731">MIFATVGTQLAFDRMINVLNDWAEINPSEKIIAQVGPSNAMFDYLNCHDFLPPDLSNQYFKDARIIVAHAGMGSVLTALKYHKPIIIFPRKASLGEHRNEHQLATARWLEKKASIFVAWDEAKLIELLDRSHSLLSGDGFTEYANADLIGNLAEFINS</sequence>
<name>A0A7D5VAU9_9NEIS</name>
<accession>A0A7D5VAU9</accession>
<feature type="domain" description="Glycosyl transferase family 28 C-terminal" evidence="1">
    <location>
        <begin position="1"/>
        <end position="128"/>
    </location>
</feature>
<dbReference type="GO" id="GO:0016758">
    <property type="term" value="F:hexosyltransferase activity"/>
    <property type="evidence" value="ECO:0007669"/>
    <property type="project" value="InterPro"/>
</dbReference>
<gene>
    <name evidence="2" type="ORF">HZU75_14040</name>
</gene>
<dbReference type="Proteomes" id="UP000510822">
    <property type="component" value="Chromosome"/>
</dbReference>
<proteinExistence type="predicted"/>
<dbReference type="EMBL" id="CP058952">
    <property type="protein sequence ID" value="QLI82557.1"/>
    <property type="molecule type" value="Genomic_DNA"/>
</dbReference>
<dbReference type="RefSeq" id="WP_180306635.1">
    <property type="nucleotide sequence ID" value="NZ_CP058952.1"/>
</dbReference>